<sequence>MTLHSKGHETELEVKCTTLIVESYSYGPFGSCPVMDFFTSNELKGGPVHTALTLILMLGAMKHYWRSQITFKTH</sequence>
<dbReference type="InParanoid" id="D0NPY0"/>
<dbReference type="EMBL" id="DS028151">
    <property type="protein sequence ID" value="EEY62692.1"/>
    <property type="molecule type" value="Genomic_DNA"/>
</dbReference>
<protein>
    <submittedName>
        <fullName evidence="1">Uncharacterized protein</fullName>
    </submittedName>
</protein>
<evidence type="ECO:0000313" key="1">
    <source>
        <dbReference type="EMBL" id="EEY62692.1"/>
    </source>
</evidence>
<organism evidence="1 2">
    <name type="scientific">Phytophthora infestans (strain T30-4)</name>
    <name type="common">Potato late blight agent</name>
    <dbReference type="NCBI Taxonomy" id="403677"/>
    <lineage>
        <taxon>Eukaryota</taxon>
        <taxon>Sar</taxon>
        <taxon>Stramenopiles</taxon>
        <taxon>Oomycota</taxon>
        <taxon>Peronosporomycetes</taxon>
        <taxon>Peronosporales</taxon>
        <taxon>Peronosporaceae</taxon>
        <taxon>Phytophthora</taxon>
    </lineage>
</organism>
<evidence type="ECO:0000313" key="2">
    <source>
        <dbReference type="Proteomes" id="UP000006643"/>
    </source>
</evidence>
<dbReference type="HOGENOM" id="CLU_2693122_0_0_1"/>
<dbReference type="KEGG" id="pif:PITG_14475"/>
<reference evidence="2" key="1">
    <citation type="journal article" date="2009" name="Nature">
        <title>Genome sequence and analysis of the Irish potato famine pathogen Phytophthora infestans.</title>
        <authorList>
            <consortium name="The Broad Institute Genome Sequencing Platform"/>
            <person name="Haas B.J."/>
            <person name="Kamoun S."/>
            <person name="Zody M.C."/>
            <person name="Jiang R.H."/>
            <person name="Handsaker R.E."/>
            <person name="Cano L.M."/>
            <person name="Grabherr M."/>
            <person name="Kodira C.D."/>
            <person name="Raffaele S."/>
            <person name="Torto-Alalibo T."/>
            <person name="Bozkurt T.O."/>
            <person name="Ah-Fong A.M."/>
            <person name="Alvarado L."/>
            <person name="Anderson V.L."/>
            <person name="Armstrong M.R."/>
            <person name="Avrova A."/>
            <person name="Baxter L."/>
            <person name="Beynon J."/>
            <person name="Boevink P.C."/>
            <person name="Bollmann S.R."/>
            <person name="Bos J.I."/>
            <person name="Bulone V."/>
            <person name="Cai G."/>
            <person name="Cakir C."/>
            <person name="Carrington J.C."/>
            <person name="Chawner M."/>
            <person name="Conti L."/>
            <person name="Costanzo S."/>
            <person name="Ewan R."/>
            <person name="Fahlgren N."/>
            <person name="Fischbach M.A."/>
            <person name="Fugelstad J."/>
            <person name="Gilroy E.M."/>
            <person name="Gnerre S."/>
            <person name="Green P.J."/>
            <person name="Grenville-Briggs L.J."/>
            <person name="Griffith J."/>
            <person name="Grunwald N.J."/>
            <person name="Horn K."/>
            <person name="Horner N.R."/>
            <person name="Hu C.H."/>
            <person name="Huitema E."/>
            <person name="Jeong D.H."/>
            <person name="Jones A.M."/>
            <person name="Jones J.D."/>
            <person name="Jones R.W."/>
            <person name="Karlsson E.K."/>
            <person name="Kunjeti S.G."/>
            <person name="Lamour K."/>
            <person name="Liu Z."/>
            <person name="Ma L."/>
            <person name="Maclean D."/>
            <person name="Chibucos M.C."/>
            <person name="McDonald H."/>
            <person name="McWalters J."/>
            <person name="Meijer H.J."/>
            <person name="Morgan W."/>
            <person name="Morris P.F."/>
            <person name="Munro C.A."/>
            <person name="O'Neill K."/>
            <person name="Ospina-Giraldo M."/>
            <person name="Pinzon A."/>
            <person name="Pritchard L."/>
            <person name="Ramsahoye B."/>
            <person name="Ren Q."/>
            <person name="Restrepo S."/>
            <person name="Roy S."/>
            <person name="Sadanandom A."/>
            <person name="Savidor A."/>
            <person name="Schornack S."/>
            <person name="Schwartz D.C."/>
            <person name="Schumann U.D."/>
            <person name="Schwessinger B."/>
            <person name="Seyer L."/>
            <person name="Sharpe T."/>
            <person name="Silvar C."/>
            <person name="Song J."/>
            <person name="Studholme D.J."/>
            <person name="Sykes S."/>
            <person name="Thines M."/>
            <person name="van de Vondervoort P.J."/>
            <person name="Phuntumart V."/>
            <person name="Wawra S."/>
            <person name="Weide R."/>
            <person name="Win J."/>
            <person name="Young C."/>
            <person name="Zhou S."/>
            <person name="Fry W."/>
            <person name="Meyers B.C."/>
            <person name="van West P."/>
            <person name="Ristaino J."/>
            <person name="Govers F."/>
            <person name="Birch P.R."/>
            <person name="Whisson S.C."/>
            <person name="Judelson H.S."/>
            <person name="Nusbaum C."/>
        </authorList>
    </citation>
    <scope>NUCLEOTIDE SEQUENCE [LARGE SCALE GENOMIC DNA]</scope>
    <source>
        <strain evidence="2">T30-4</strain>
    </source>
</reference>
<dbReference type="VEuPathDB" id="FungiDB:PITG_14475"/>
<proteinExistence type="predicted"/>
<keyword evidence="2" id="KW-1185">Reference proteome</keyword>
<dbReference type="GeneID" id="9479952"/>
<gene>
    <name evidence="1" type="ORF">PITG_14475</name>
</gene>
<accession>D0NPY0</accession>
<name>D0NPY0_PHYIT</name>
<dbReference type="RefSeq" id="XP_002898934.1">
    <property type="nucleotide sequence ID" value="XM_002898888.1"/>
</dbReference>
<dbReference type="Proteomes" id="UP000006643">
    <property type="component" value="Unassembled WGS sequence"/>
</dbReference>
<dbReference type="AlphaFoldDB" id="D0NPY0"/>